<keyword evidence="2" id="KW-1185">Reference proteome</keyword>
<dbReference type="Proteomes" id="UP000017836">
    <property type="component" value="Unassembled WGS sequence"/>
</dbReference>
<protein>
    <submittedName>
        <fullName evidence="1">Uncharacterized protein</fullName>
    </submittedName>
</protein>
<proteinExistence type="predicted"/>
<evidence type="ECO:0000313" key="2">
    <source>
        <dbReference type="Proteomes" id="UP000017836"/>
    </source>
</evidence>
<name>U5D3E4_AMBTC</name>
<reference evidence="2" key="1">
    <citation type="journal article" date="2013" name="Science">
        <title>The Amborella genome and the evolution of flowering plants.</title>
        <authorList>
            <consortium name="Amborella Genome Project"/>
        </authorList>
    </citation>
    <scope>NUCLEOTIDE SEQUENCE [LARGE SCALE GENOMIC DNA]</scope>
</reference>
<evidence type="ECO:0000313" key="1">
    <source>
        <dbReference type="EMBL" id="ERN16944.1"/>
    </source>
</evidence>
<gene>
    <name evidence="1" type="ORF">AMTR_s00057p00190290</name>
</gene>
<sequence length="186" mass="20952">MGRIEGAAFGLDGWVYCTDTDLSIGALNVNLVTWKHFFSRSLINSGRICFTEVHLIEAGNGEIYMSLTKWRSTEIVILLLGVSKMMETNGIPFLPWKPVPNLMLTGSESPIVSFPVSSSSPTSEQECSCIKTGKVIRYRYMDDHSAATFNRYSVTPIEEKFECCVPMVFMPREPYLCAIWIDPIFD</sequence>
<accession>U5D3E4</accession>
<dbReference type="EMBL" id="KI392405">
    <property type="protein sequence ID" value="ERN16944.1"/>
    <property type="molecule type" value="Genomic_DNA"/>
</dbReference>
<dbReference type="HOGENOM" id="CLU_1456342_0_0_1"/>
<dbReference type="Gramene" id="ERN16944">
    <property type="protein sequence ID" value="ERN16944"/>
    <property type="gene ID" value="AMTR_s00057p00190290"/>
</dbReference>
<organism evidence="1 2">
    <name type="scientific">Amborella trichopoda</name>
    <dbReference type="NCBI Taxonomy" id="13333"/>
    <lineage>
        <taxon>Eukaryota</taxon>
        <taxon>Viridiplantae</taxon>
        <taxon>Streptophyta</taxon>
        <taxon>Embryophyta</taxon>
        <taxon>Tracheophyta</taxon>
        <taxon>Spermatophyta</taxon>
        <taxon>Magnoliopsida</taxon>
        <taxon>Amborellales</taxon>
        <taxon>Amborellaceae</taxon>
        <taxon>Amborella</taxon>
    </lineage>
</organism>
<dbReference type="AlphaFoldDB" id="U5D3E4"/>